<evidence type="ECO:0000313" key="2">
    <source>
        <dbReference type="Proteomes" id="UP000308600"/>
    </source>
</evidence>
<proteinExistence type="predicted"/>
<evidence type="ECO:0000313" key="1">
    <source>
        <dbReference type="EMBL" id="TFK66870.1"/>
    </source>
</evidence>
<keyword evidence="2" id="KW-1185">Reference proteome</keyword>
<dbReference type="Proteomes" id="UP000308600">
    <property type="component" value="Unassembled WGS sequence"/>
</dbReference>
<organism evidence="1 2">
    <name type="scientific">Pluteus cervinus</name>
    <dbReference type="NCBI Taxonomy" id="181527"/>
    <lineage>
        <taxon>Eukaryota</taxon>
        <taxon>Fungi</taxon>
        <taxon>Dikarya</taxon>
        <taxon>Basidiomycota</taxon>
        <taxon>Agaricomycotina</taxon>
        <taxon>Agaricomycetes</taxon>
        <taxon>Agaricomycetidae</taxon>
        <taxon>Agaricales</taxon>
        <taxon>Pluteineae</taxon>
        <taxon>Pluteaceae</taxon>
        <taxon>Pluteus</taxon>
    </lineage>
</organism>
<gene>
    <name evidence="1" type="ORF">BDN72DRAFT_126304</name>
</gene>
<dbReference type="EMBL" id="ML208391">
    <property type="protein sequence ID" value="TFK66870.1"/>
    <property type="molecule type" value="Genomic_DNA"/>
</dbReference>
<reference evidence="1 2" key="1">
    <citation type="journal article" date="2019" name="Nat. Ecol. Evol.">
        <title>Megaphylogeny resolves global patterns of mushroom evolution.</title>
        <authorList>
            <person name="Varga T."/>
            <person name="Krizsan K."/>
            <person name="Foldi C."/>
            <person name="Dima B."/>
            <person name="Sanchez-Garcia M."/>
            <person name="Sanchez-Ramirez S."/>
            <person name="Szollosi G.J."/>
            <person name="Szarkandi J.G."/>
            <person name="Papp V."/>
            <person name="Albert L."/>
            <person name="Andreopoulos W."/>
            <person name="Angelini C."/>
            <person name="Antonin V."/>
            <person name="Barry K.W."/>
            <person name="Bougher N.L."/>
            <person name="Buchanan P."/>
            <person name="Buyck B."/>
            <person name="Bense V."/>
            <person name="Catcheside P."/>
            <person name="Chovatia M."/>
            <person name="Cooper J."/>
            <person name="Damon W."/>
            <person name="Desjardin D."/>
            <person name="Finy P."/>
            <person name="Geml J."/>
            <person name="Haridas S."/>
            <person name="Hughes K."/>
            <person name="Justo A."/>
            <person name="Karasinski D."/>
            <person name="Kautmanova I."/>
            <person name="Kiss B."/>
            <person name="Kocsube S."/>
            <person name="Kotiranta H."/>
            <person name="LaButti K.M."/>
            <person name="Lechner B.E."/>
            <person name="Liimatainen K."/>
            <person name="Lipzen A."/>
            <person name="Lukacs Z."/>
            <person name="Mihaltcheva S."/>
            <person name="Morgado L.N."/>
            <person name="Niskanen T."/>
            <person name="Noordeloos M.E."/>
            <person name="Ohm R.A."/>
            <person name="Ortiz-Santana B."/>
            <person name="Ovrebo C."/>
            <person name="Racz N."/>
            <person name="Riley R."/>
            <person name="Savchenko A."/>
            <person name="Shiryaev A."/>
            <person name="Soop K."/>
            <person name="Spirin V."/>
            <person name="Szebenyi C."/>
            <person name="Tomsovsky M."/>
            <person name="Tulloss R.E."/>
            <person name="Uehling J."/>
            <person name="Grigoriev I.V."/>
            <person name="Vagvolgyi C."/>
            <person name="Papp T."/>
            <person name="Martin F.M."/>
            <person name="Miettinen O."/>
            <person name="Hibbett D.S."/>
            <person name="Nagy L.G."/>
        </authorList>
    </citation>
    <scope>NUCLEOTIDE SEQUENCE [LARGE SCALE GENOMIC DNA]</scope>
    <source>
        <strain evidence="1 2">NL-1719</strain>
    </source>
</reference>
<accession>A0ACD3AME8</accession>
<protein>
    <submittedName>
        <fullName evidence="1">Uncharacterized protein</fullName>
    </submittedName>
</protein>
<name>A0ACD3AME8_9AGAR</name>
<sequence>MPFPNGKLAQPSSSSSGAGHQHCRMRQKAIAFSNLFREAIGLPPIPTDAATPHHHKGLTTTGGGSGSWSVLPFLGTPGPTLVKIDPETHNIISTAGGDDVKVIVRPGPHHHHNHFHAGGAMSSSSRPNAMTRLHIALMALGPWEGRAVAFVLGCGIGVLLRMLWVLLLVSYRSIRGDREEEQRVNHEVEYTHILLEAEPAEVIFVQPPTYTDEKVAIKEDGN</sequence>